<protein>
    <submittedName>
        <fullName evidence="1">Uncharacterized protein</fullName>
    </submittedName>
</protein>
<reference evidence="1 2" key="1">
    <citation type="submission" date="2020-05" db="EMBL/GenBank/DDBJ databases">
        <title>WGS assembly of Panicum virgatum.</title>
        <authorList>
            <person name="Lovell J.T."/>
            <person name="Jenkins J."/>
            <person name="Shu S."/>
            <person name="Juenger T.E."/>
            <person name="Schmutz J."/>
        </authorList>
    </citation>
    <scope>NUCLEOTIDE SEQUENCE [LARGE SCALE GENOMIC DNA]</scope>
    <source>
        <strain evidence="2">cv. AP13</strain>
    </source>
</reference>
<comment type="caution">
    <text evidence="1">The sequence shown here is derived from an EMBL/GenBank/DDBJ whole genome shotgun (WGS) entry which is preliminary data.</text>
</comment>
<dbReference type="Proteomes" id="UP000823388">
    <property type="component" value="Chromosome 2N"/>
</dbReference>
<dbReference type="AlphaFoldDB" id="A0A8T0VHQ6"/>
<evidence type="ECO:0000313" key="2">
    <source>
        <dbReference type="Proteomes" id="UP000823388"/>
    </source>
</evidence>
<accession>A0A8T0VHQ6</accession>
<organism evidence="1 2">
    <name type="scientific">Panicum virgatum</name>
    <name type="common">Blackwell switchgrass</name>
    <dbReference type="NCBI Taxonomy" id="38727"/>
    <lineage>
        <taxon>Eukaryota</taxon>
        <taxon>Viridiplantae</taxon>
        <taxon>Streptophyta</taxon>
        <taxon>Embryophyta</taxon>
        <taxon>Tracheophyta</taxon>
        <taxon>Spermatophyta</taxon>
        <taxon>Magnoliopsida</taxon>
        <taxon>Liliopsida</taxon>
        <taxon>Poales</taxon>
        <taxon>Poaceae</taxon>
        <taxon>PACMAD clade</taxon>
        <taxon>Panicoideae</taxon>
        <taxon>Panicodae</taxon>
        <taxon>Paniceae</taxon>
        <taxon>Panicinae</taxon>
        <taxon>Panicum</taxon>
        <taxon>Panicum sect. Hiantes</taxon>
    </lineage>
</organism>
<gene>
    <name evidence="1" type="ORF">PVAP13_2NG441800</name>
</gene>
<keyword evidence="2" id="KW-1185">Reference proteome</keyword>
<dbReference type="EMBL" id="CM029040">
    <property type="protein sequence ID" value="KAG2636281.1"/>
    <property type="molecule type" value="Genomic_DNA"/>
</dbReference>
<name>A0A8T0VHQ6_PANVG</name>
<evidence type="ECO:0000313" key="1">
    <source>
        <dbReference type="EMBL" id="KAG2636281.1"/>
    </source>
</evidence>
<sequence length="63" mass="6727">MSSHPEPRSPNPASSMFRWSSPLASPVPSALHNIAHCMVVGTSPYYPGENIPADVLMLIPLAV</sequence>
<proteinExistence type="predicted"/>